<dbReference type="AlphaFoldDB" id="A0A382TGK2"/>
<proteinExistence type="predicted"/>
<organism evidence="1">
    <name type="scientific">marine metagenome</name>
    <dbReference type="NCBI Taxonomy" id="408172"/>
    <lineage>
        <taxon>unclassified sequences</taxon>
        <taxon>metagenomes</taxon>
        <taxon>ecological metagenomes</taxon>
    </lineage>
</organism>
<reference evidence="1" key="1">
    <citation type="submission" date="2018-05" db="EMBL/GenBank/DDBJ databases">
        <authorList>
            <person name="Lanie J.A."/>
            <person name="Ng W.-L."/>
            <person name="Kazmierczak K.M."/>
            <person name="Andrzejewski T.M."/>
            <person name="Davidsen T.M."/>
            <person name="Wayne K.J."/>
            <person name="Tettelin H."/>
            <person name="Glass J.I."/>
            <person name="Rusch D."/>
            <person name="Podicherti R."/>
            <person name="Tsui H.-C.T."/>
            <person name="Winkler M.E."/>
        </authorList>
    </citation>
    <scope>NUCLEOTIDE SEQUENCE</scope>
</reference>
<sequence length="28" mass="3263">MLTEALAQCSIVMKPTKQQLHKEMMQED</sequence>
<accession>A0A382TGK2</accession>
<name>A0A382TGK2_9ZZZZ</name>
<protein>
    <submittedName>
        <fullName evidence="1">Uncharacterized protein</fullName>
    </submittedName>
</protein>
<dbReference type="EMBL" id="UINC01136260">
    <property type="protein sequence ID" value="SVD20925.1"/>
    <property type="molecule type" value="Genomic_DNA"/>
</dbReference>
<gene>
    <name evidence="1" type="ORF">METZ01_LOCUS373779</name>
</gene>
<evidence type="ECO:0000313" key="1">
    <source>
        <dbReference type="EMBL" id="SVD20925.1"/>
    </source>
</evidence>